<feature type="transmembrane region" description="Helical" evidence="2">
    <location>
        <begin position="94"/>
        <end position="114"/>
    </location>
</feature>
<evidence type="ECO:0000256" key="2">
    <source>
        <dbReference type="SAM" id="Phobius"/>
    </source>
</evidence>
<feature type="transmembrane region" description="Helical" evidence="2">
    <location>
        <begin position="39"/>
        <end position="62"/>
    </location>
</feature>
<accession>A0A939SB47</accession>
<dbReference type="InterPro" id="IPR021878">
    <property type="entry name" value="TgpA_N"/>
</dbReference>
<dbReference type="PANTHER" id="PTHR42736">
    <property type="entry name" value="PROTEIN-GLUTAMINE GAMMA-GLUTAMYLTRANSFERASE"/>
    <property type="match status" value="1"/>
</dbReference>
<dbReference type="SMART" id="SM00460">
    <property type="entry name" value="TGc"/>
    <property type="match status" value="1"/>
</dbReference>
<evidence type="ECO:0000256" key="1">
    <source>
        <dbReference type="SAM" id="MobiDB-lite"/>
    </source>
</evidence>
<evidence type="ECO:0000313" key="5">
    <source>
        <dbReference type="Proteomes" id="UP000664382"/>
    </source>
</evidence>
<gene>
    <name evidence="4" type="ORF">J4H92_11750</name>
</gene>
<evidence type="ECO:0000313" key="4">
    <source>
        <dbReference type="EMBL" id="MBO1902622.1"/>
    </source>
</evidence>
<feature type="transmembrane region" description="Helical" evidence="2">
    <location>
        <begin position="151"/>
        <end position="169"/>
    </location>
</feature>
<evidence type="ECO:0000259" key="3">
    <source>
        <dbReference type="SMART" id="SM00460"/>
    </source>
</evidence>
<dbReference type="Pfam" id="PF11992">
    <property type="entry name" value="TgpA_N"/>
    <property type="match status" value="1"/>
</dbReference>
<dbReference type="InterPro" id="IPR002931">
    <property type="entry name" value="Transglutaminase-like"/>
</dbReference>
<keyword evidence="2" id="KW-0812">Transmembrane</keyword>
<dbReference type="AlphaFoldDB" id="A0A939SB47"/>
<dbReference type="EMBL" id="JAGDYM010000013">
    <property type="protein sequence ID" value="MBO1902622.1"/>
    <property type="molecule type" value="Genomic_DNA"/>
</dbReference>
<dbReference type="PANTHER" id="PTHR42736:SF1">
    <property type="entry name" value="PROTEIN-GLUTAMINE GAMMA-GLUTAMYLTRANSFERASE"/>
    <property type="match status" value="1"/>
</dbReference>
<feature type="transmembrane region" description="Helical" evidence="2">
    <location>
        <begin position="174"/>
        <end position="190"/>
    </location>
</feature>
<reference evidence="4" key="1">
    <citation type="submission" date="2021-03" db="EMBL/GenBank/DDBJ databases">
        <title>Leucobacter chromiisoli sp. nov., isolated from chromium-containing soil of chemical plant.</title>
        <authorList>
            <person name="Xu Z."/>
        </authorList>
    </citation>
    <scope>NUCLEOTIDE SEQUENCE</scope>
    <source>
        <strain evidence="4">S27</strain>
    </source>
</reference>
<dbReference type="SUPFAM" id="SSF54001">
    <property type="entry name" value="Cysteine proteinases"/>
    <property type="match status" value="1"/>
</dbReference>
<dbReference type="Pfam" id="PF01841">
    <property type="entry name" value="Transglut_core"/>
    <property type="match status" value="1"/>
</dbReference>
<dbReference type="InterPro" id="IPR052901">
    <property type="entry name" value="Bact_TGase-like"/>
</dbReference>
<feature type="transmembrane region" description="Helical" evidence="2">
    <location>
        <begin position="68"/>
        <end position="87"/>
    </location>
</feature>
<keyword evidence="2" id="KW-0472">Membrane</keyword>
<feature type="region of interest" description="Disordered" evidence="1">
    <location>
        <begin position="1"/>
        <end position="29"/>
    </location>
</feature>
<proteinExistence type="predicted"/>
<feature type="transmembrane region" description="Helical" evidence="2">
    <location>
        <begin position="196"/>
        <end position="214"/>
    </location>
</feature>
<comment type="caution">
    <text evidence="4">The sequence shown here is derived from an EMBL/GenBank/DDBJ whole genome shotgun (WGS) entry which is preliminary data.</text>
</comment>
<dbReference type="Proteomes" id="UP000664382">
    <property type="component" value="Unassembled WGS sequence"/>
</dbReference>
<keyword evidence="5" id="KW-1185">Reference proteome</keyword>
<feature type="compositionally biased region" description="Acidic residues" evidence="1">
    <location>
        <begin position="612"/>
        <end position="638"/>
    </location>
</feature>
<feature type="region of interest" description="Disordered" evidence="1">
    <location>
        <begin position="595"/>
        <end position="656"/>
    </location>
</feature>
<protein>
    <recommendedName>
        <fullName evidence="3">Transglutaminase-like domain-containing protein</fullName>
    </recommendedName>
</protein>
<feature type="domain" description="Transglutaminase-like" evidence="3">
    <location>
        <begin position="527"/>
        <end position="596"/>
    </location>
</feature>
<organism evidence="4 5">
    <name type="scientific">Leucobacter weissii</name>
    <dbReference type="NCBI Taxonomy" id="1983706"/>
    <lineage>
        <taxon>Bacteria</taxon>
        <taxon>Bacillati</taxon>
        <taxon>Actinomycetota</taxon>
        <taxon>Actinomycetes</taxon>
        <taxon>Micrococcales</taxon>
        <taxon>Microbacteriaceae</taxon>
        <taxon>Leucobacter</taxon>
    </lineage>
</organism>
<name>A0A939SB47_9MICO</name>
<dbReference type="InterPro" id="IPR038765">
    <property type="entry name" value="Papain-like_cys_pep_sf"/>
</dbReference>
<feature type="transmembrane region" description="Helical" evidence="2">
    <location>
        <begin position="664"/>
        <end position="686"/>
    </location>
</feature>
<sequence length="818" mass="86094">MTARRSPAQRRGAGRAHGAERSGAPDPGGSALPRAVGRLVLGGVLVVLLWTLVLAAFMRIFAAGPWFWQAWSISAAVLLAASLARAARPGARTAAALAGSVAGAAVWSLCFAASGRAPAWFRDPLVLVEEIRIGIISGAAPLDLDGPLTDVLLLVVLLVCILTMLVLIGLGRPLAAGVLTALLLLIPSMVTGVPASWPVLLGGGLLLALLAWLGSPAPSRAGLIAAATAIAVAAGLVALVPQGRDRVWNESLILGPVSDTVPDVTIALADDLRQRSNARAFTFTSAESGSHRLVLATLSDFTGGRWLPGEDLDPDGLTVDAPRSPTTTPPTASDGPQETGAASVTVKIEGLLSSWLPLPQSSRSVVSPENSDFDPSEWRWAADAATARSEQSLTRRGDRYTAYGDQLLSDGDASYWIIDDASEGQRIAAGSARVFPRSALELIPDPDEAPAHLAPYLDLPDGMPAEVLEAIDGFGPAEGPPEPGADRYEIGVALQAWFRSGEFSYDEAAPYEPGADPGDPYAVMTGLLEQRTGFCVHYASTFAVMARALGAPTRIAVGYASRASGGTETVVQGRDLHAWPEIYLDDIGWMAFEPTPGGAGFRADTDQQPSEGPEESPNETDPAPEPDPEESPDPEETPEERAAVDEENPASDAASERGAATRIVLSWAAVALIVGLLLTPATARLLRARVRRRRIAAGDGAAQHAWNEFLDTAVDLGLLERSADRRAPRARTAEALIEHLESGGRLPGDAAGAARALADAMTAERYAAAAEPADGTVKRLLQASRGLRTGRTRWARLRALLLPRSVLRHRGRERRESV</sequence>
<feature type="region of interest" description="Disordered" evidence="1">
    <location>
        <begin position="307"/>
        <end position="341"/>
    </location>
</feature>
<dbReference type="Gene3D" id="3.10.620.30">
    <property type="match status" value="1"/>
</dbReference>
<keyword evidence="2" id="KW-1133">Transmembrane helix</keyword>
<feature type="transmembrane region" description="Helical" evidence="2">
    <location>
        <begin position="221"/>
        <end position="240"/>
    </location>
</feature>
<dbReference type="RefSeq" id="WP_208098378.1">
    <property type="nucleotide sequence ID" value="NZ_JAGDYM010000013.1"/>
</dbReference>